<reference evidence="1 2" key="2">
    <citation type="journal article" date="2013" name="Plant Cell Physiol.">
        <title>Rice Annotation Project Database (RAP-DB): an integrative and interactive database for rice genomics.</title>
        <authorList>
            <person name="Sakai H."/>
            <person name="Lee S.S."/>
            <person name="Tanaka T."/>
            <person name="Numa H."/>
            <person name="Kim J."/>
            <person name="Kawahara Y."/>
            <person name="Wakimoto H."/>
            <person name="Yang C.C."/>
            <person name="Iwamoto M."/>
            <person name="Abe T."/>
            <person name="Yamada Y."/>
            <person name="Muto A."/>
            <person name="Inokuchi H."/>
            <person name="Ikemura T."/>
            <person name="Matsumoto T."/>
            <person name="Sasaki T."/>
            <person name="Itoh T."/>
        </authorList>
    </citation>
    <scope>NUCLEOTIDE SEQUENCE [LARGE SCALE GENOMIC DNA]</scope>
    <source>
        <strain evidence="2">cv. Nipponbare</strain>
    </source>
</reference>
<dbReference type="AlphaFoldDB" id="A0A0P0V629"/>
<protein>
    <submittedName>
        <fullName evidence="1">Os01g0654450 protein</fullName>
    </submittedName>
</protein>
<dbReference type="PaxDb" id="39947-A0A0P0V629"/>
<dbReference type="EMBL" id="AP014957">
    <property type="protein sequence ID" value="BAS73484.1"/>
    <property type="molecule type" value="Genomic_DNA"/>
</dbReference>
<dbReference type="eggNOG" id="ENOG502R56Y">
    <property type="taxonomic scope" value="Eukaryota"/>
</dbReference>
<accession>A0A0P0V629</accession>
<dbReference type="Gramene" id="Os01t0654450-00">
    <property type="protein sequence ID" value="Os01t0654450-00"/>
    <property type="gene ID" value="Os01g0654450"/>
</dbReference>
<organism evidence="1 2">
    <name type="scientific">Oryza sativa subsp. japonica</name>
    <name type="common">Rice</name>
    <dbReference type="NCBI Taxonomy" id="39947"/>
    <lineage>
        <taxon>Eukaryota</taxon>
        <taxon>Viridiplantae</taxon>
        <taxon>Streptophyta</taxon>
        <taxon>Embryophyta</taxon>
        <taxon>Tracheophyta</taxon>
        <taxon>Spermatophyta</taxon>
        <taxon>Magnoliopsida</taxon>
        <taxon>Liliopsida</taxon>
        <taxon>Poales</taxon>
        <taxon>Poaceae</taxon>
        <taxon>BOP clade</taxon>
        <taxon>Oryzoideae</taxon>
        <taxon>Oryzeae</taxon>
        <taxon>Oryzinae</taxon>
        <taxon>Oryza</taxon>
        <taxon>Oryza sativa</taxon>
    </lineage>
</organism>
<evidence type="ECO:0000313" key="2">
    <source>
        <dbReference type="Proteomes" id="UP000059680"/>
    </source>
</evidence>
<sequence length="100" mass="10505">AGPGGPGVGAGAVADLLGVEGAVVHLARGGLVDLVLHLVDLDGALVLPRTQVRARAVLPAAHRLVRRRRRLAHRLRALRPRHCCKRLGSAAASFLYAELS</sequence>
<gene>
    <name evidence="1" type="ordered locus">Os01g0654450</name>
    <name evidence="1" type="ORF">OSNPB_010654450</name>
</gene>
<proteinExistence type="predicted"/>
<reference evidence="1 2" key="3">
    <citation type="journal article" date="2013" name="Rice">
        <title>Improvement of the Oryza sativa Nipponbare reference genome using next generation sequence and optical map data.</title>
        <authorList>
            <person name="Kawahara Y."/>
            <person name="de la Bastide M."/>
            <person name="Hamilton J.P."/>
            <person name="Kanamori H."/>
            <person name="McCombie W.R."/>
            <person name="Ouyang S."/>
            <person name="Schwartz D.C."/>
            <person name="Tanaka T."/>
            <person name="Wu J."/>
            <person name="Zhou S."/>
            <person name="Childs K.L."/>
            <person name="Davidson R.M."/>
            <person name="Lin H."/>
            <person name="Quesada-Ocampo L."/>
            <person name="Vaillancourt B."/>
            <person name="Sakai H."/>
            <person name="Lee S.S."/>
            <person name="Kim J."/>
            <person name="Numa H."/>
            <person name="Itoh T."/>
            <person name="Buell C.R."/>
            <person name="Matsumoto T."/>
        </authorList>
    </citation>
    <scope>NUCLEOTIDE SEQUENCE [LARGE SCALE GENOMIC DNA]</scope>
    <source>
        <strain evidence="2">cv. Nipponbare</strain>
    </source>
</reference>
<name>A0A0P0V629_ORYSJ</name>
<dbReference type="OMA" id="CNTARAP"/>
<dbReference type="Proteomes" id="UP000059680">
    <property type="component" value="Chromosome 1"/>
</dbReference>
<keyword evidence="2" id="KW-1185">Reference proteome</keyword>
<feature type="non-terminal residue" evidence="1">
    <location>
        <position position="1"/>
    </location>
</feature>
<evidence type="ECO:0000313" key="1">
    <source>
        <dbReference type="EMBL" id="BAS73484.1"/>
    </source>
</evidence>
<reference evidence="2" key="1">
    <citation type="journal article" date="2005" name="Nature">
        <title>The map-based sequence of the rice genome.</title>
        <authorList>
            <consortium name="International rice genome sequencing project (IRGSP)"/>
            <person name="Matsumoto T."/>
            <person name="Wu J."/>
            <person name="Kanamori H."/>
            <person name="Katayose Y."/>
            <person name="Fujisawa M."/>
            <person name="Namiki N."/>
            <person name="Mizuno H."/>
            <person name="Yamamoto K."/>
            <person name="Antonio B.A."/>
            <person name="Baba T."/>
            <person name="Sakata K."/>
            <person name="Nagamura Y."/>
            <person name="Aoki H."/>
            <person name="Arikawa K."/>
            <person name="Arita K."/>
            <person name="Bito T."/>
            <person name="Chiden Y."/>
            <person name="Fujitsuka N."/>
            <person name="Fukunaka R."/>
            <person name="Hamada M."/>
            <person name="Harada C."/>
            <person name="Hayashi A."/>
            <person name="Hijishita S."/>
            <person name="Honda M."/>
            <person name="Hosokawa S."/>
            <person name="Ichikawa Y."/>
            <person name="Idonuma A."/>
            <person name="Iijima M."/>
            <person name="Ikeda M."/>
            <person name="Ikeno M."/>
            <person name="Ito K."/>
            <person name="Ito S."/>
            <person name="Ito T."/>
            <person name="Ito Y."/>
            <person name="Ito Y."/>
            <person name="Iwabuchi A."/>
            <person name="Kamiya K."/>
            <person name="Karasawa W."/>
            <person name="Kurita K."/>
            <person name="Katagiri S."/>
            <person name="Kikuta A."/>
            <person name="Kobayashi H."/>
            <person name="Kobayashi N."/>
            <person name="Machita K."/>
            <person name="Maehara T."/>
            <person name="Masukawa M."/>
            <person name="Mizubayashi T."/>
            <person name="Mukai Y."/>
            <person name="Nagasaki H."/>
            <person name="Nagata Y."/>
            <person name="Naito S."/>
            <person name="Nakashima M."/>
            <person name="Nakama Y."/>
            <person name="Nakamichi Y."/>
            <person name="Nakamura M."/>
            <person name="Meguro A."/>
            <person name="Negishi M."/>
            <person name="Ohta I."/>
            <person name="Ohta T."/>
            <person name="Okamoto M."/>
            <person name="Ono N."/>
            <person name="Saji S."/>
            <person name="Sakaguchi M."/>
            <person name="Sakai K."/>
            <person name="Shibata M."/>
            <person name="Shimokawa T."/>
            <person name="Song J."/>
            <person name="Takazaki Y."/>
            <person name="Terasawa K."/>
            <person name="Tsugane M."/>
            <person name="Tsuji K."/>
            <person name="Ueda S."/>
            <person name="Waki K."/>
            <person name="Yamagata H."/>
            <person name="Yamamoto M."/>
            <person name="Yamamoto S."/>
            <person name="Yamane H."/>
            <person name="Yoshiki S."/>
            <person name="Yoshihara R."/>
            <person name="Yukawa K."/>
            <person name="Zhong H."/>
            <person name="Yano M."/>
            <person name="Yuan Q."/>
            <person name="Ouyang S."/>
            <person name="Liu J."/>
            <person name="Jones K.M."/>
            <person name="Gansberger K."/>
            <person name="Moffat K."/>
            <person name="Hill J."/>
            <person name="Bera J."/>
            <person name="Fadrosh D."/>
            <person name="Jin S."/>
            <person name="Johri S."/>
            <person name="Kim M."/>
            <person name="Overton L."/>
            <person name="Reardon M."/>
            <person name="Tsitrin T."/>
            <person name="Vuong H."/>
            <person name="Weaver B."/>
            <person name="Ciecko A."/>
            <person name="Tallon L."/>
            <person name="Jackson J."/>
            <person name="Pai G."/>
            <person name="Aken S.V."/>
            <person name="Utterback T."/>
            <person name="Reidmuller S."/>
            <person name="Feldblyum T."/>
            <person name="Hsiao J."/>
            <person name="Zismann V."/>
            <person name="Iobst S."/>
            <person name="de Vazeille A.R."/>
            <person name="Buell C.R."/>
            <person name="Ying K."/>
            <person name="Li Y."/>
            <person name="Lu T."/>
            <person name="Huang Y."/>
            <person name="Zhao Q."/>
            <person name="Feng Q."/>
            <person name="Zhang L."/>
            <person name="Zhu J."/>
            <person name="Weng Q."/>
            <person name="Mu J."/>
            <person name="Lu Y."/>
            <person name="Fan D."/>
            <person name="Liu Y."/>
            <person name="Guan J."/>
            <person name="Zhang Y."/>
            <person name="Yu S."/>
            <person name="Liu X."/>
            <person name="Zhang Y."/>
            <person name="Hong G."/>
            <person name="Han B."/>
            <person name="Choisne N."/>
            <person name="Demange N."/>
            <person name="Orjeda G."/>
            <person name="Samain S."/>
            <person name="Cattolico L."/>
            <person name="Pelletier E."/>
            <person name="Couloux A."/>
            <person name="Segurens B."/>
            <person name="Wincker P."/>
            <person name="D'Hont A."/>
            <person name="Scarpelli C."/>
            <person name="Weissenbach J."/>
            <person name="Salanoubat M."/>
            <person name="Quetier F."/>
            <person name="Yu Y."/>
            <person name="Kim H.R."/>
            <person name="Rambo T."/>
            <person name="Currie J."/>
            <person name="Collura K."/>
            <person name="Luo M."/>
            <person name="Yang T."/>
            <person name="Ammiraju J.S.S."/>
            <person name="Engler F."/>
            <person name="Soderlund C."/>
            <person name="Wing R.A."/>
            <person name="Palmer L.E."/>
            <person name="de la Bastide M."/>
            <person name="Spiegel L."/>
            <person name="Nascimento L."/>
            <person name="Zutavern T."/>
            <person name="O'Shaughnessy A."/>
            <person name="Dike S."/>
            <person name="Dedhia N."/>
            <person name="Preston R."/>
            <person name="Balija V."/>
            <person name="McCombie W.R."/>
            <person name="Chow T."/>
            <person name="Chen H."/>
            <person name="Chung M."/>
            <person name="Chen C."/>
            <person name="Shaw J."/>
            <person name="Wu H."/>
            <person name="Hsiao K."/>
            <person name="Chao Y."/>
            <person name="Chu M."/>
            <person name="Cheng C."/>
            <person name="Hour A."/>
            <person name="Lee P."/>
            <person name="Lin S."/>
            <person name="Lin Y."/>
            <person name="Liou J."/>
            <person name="Liu S."/>
            <person name="Hsing Y."/>
            <person name="Raghuvanshi S."/>
            <person name="Mohanty A."/>
            <person name="Bharti A.K."/>
            <person name="Gaur A."/>
            <person name="Gupta V."/>
            <person name="Kumar D."/>
            <person name="Ravi V."/>
            <person name="Vij S."/>
            <person name="Kapur A."/>
            <person name="Khurana P."/>
            <person name="Khurana P."/>
            <person name="Khurana J.P."/>
            <person name="Tyagi A.K."/>
            <person name="Gaikwad K."/>
            <person name="Singh A."/>
            <person name="Dalal V."/>
            <person name="Srivastava S."/>
            <person name="Dixit A."/>
            <person name="Pal A.K."/>
            <person name="Ghazi I.A."/>
            <person name="Yadav M."/>
            <person name="Pandit A."/>
            <person name="Bhargava A."/>
            <person name="Sureshbabu K."/>
            <person name="Batra K."/>
            <person name="Sharma T.R."/>
            <person name="Mohapatra T."/>
            <person name="Singh N.K."/>
            <person name="Messing J."/>
            <person name="Nelson A.B."/>
            <person name="Fuks G."/>
            <person name="Kavchok S."/>
            <person name="Keizer G."/>
            <person name="Linton E."/>
            <person name="Llaca V."/>
            <person name="Song R."/>
            <person name="Tanyolac B."/>
            <person name="Young S."/>
            <person name="Ho-Il K."/>
            <person name="Hahn J.H."/>
            <person name="Sangsakoo G."/>
            <person name="Vanavichit A."/>
            <person name="de Mattos Luiz.A.T."/>
            <person name="Zimmer P.D."/>
            <person name="Malone G."/>
            <person name="Dellagostin O."/>
            <person name="de Oliveira A.C."/>
            <person name="Bevan M."/>
            <person name="Bancroft I."/>
            <person name="Minx P."/>
            <person name="Cordum H."/>
            <person name="Wilson R."/>
            <person name="Cheng Z."/>
            <person name="Jin W."/>
            <person name="Jiang J."/>
            <person name="Leong S.A."/>
            <person name="Iwama H."/>
            <person name="Gojobori T."/>
            <person name="Itoh T."/>
            <person name="Niimura Y."/>
            <person name="Fujii Y."/>
            <person name="Habara T."/>
            <person name="Sakai H."/>
            <person name="Sato Y."/>
            <person name="Wilson G."/>
            <person name="Kumar K."/>
            <person name="McCouch S."/>
            <person name="Juretic N."/>
            <person name="Hoen D."/>
            <person name="Wright S."/>
            <person name="Bruskiewich R."/>
            <person name="Bureau T."/>
            <person name="Miyao A."/>
            <person name="Hirochika H."/>
            <person name="Nishikawa T."/>
            <person name="Kadowaki K."/>
            <person name="Sugiura M."/>
            <person name="Burr B."/>
            <person name="Sasaki T."/>
        </authorList>
    </citation>
    <scope>NUCLEOTIDE SEQUENCE [LARGE SCALE GENOMIC DNA]</scope>
    <source>
        <strain evidence="2">cv. Nipponbare</strain>
    </source>
</reference>
<dbReference type="InParanoid" id="A0A0P0V629"/>